<feature type="transmembrane region" description="Helical" evidence="1">
    <location>
        <begin position="19"/>
        <end position="38"/>
    </location>
</feature>
<keyword evidence="1" id="KW-1133">Transmembrane helix</keyword>
<dbReference type="OrthoDB" id="5076471at2"/>
<dbReference type="RefSeq" id="WP_021754214.1">
    <property type="nucleotide sequence ID" value="NC_022438.1"/>
</dbReference>
<dbReference type="HOGENOM" id="CLU_149376_1_1_11"/>
<dbReference type="Proteomes" id="UP000016743">
    <property type="component" value="Chromosome"/>
</dbReference>
<feature type="transmembrane region" description="Helical" evidence="1">
    <location>
        <begin position="44"/>
        <end position="63"/>
    </location>
</feature>
<feature type="transmembrane region" description="Helical" evidence="1">
    <location>
        <begin position="99"/>
        <end position="118"/>
    </location>
</feature>
<keyword evidence="1" id="KW-0812">Transmembrane</keyword>
<dbReference type="EMBL" id="CP006734">
    <property type="protein sequence ID" value="AGW40774.1"/>
    <property type="molecule type" value="Genomic_DNA"/>
</dbReference>
<reference evidence="2 3" key="1">
    <citation type="journal article" date="2013" name="Genome Announc.">
        <title>Complete Genome Sequence of Leifsonia xyli subsp. cynodontis Strain DSM46306, a Gram-Positive Bacterial Pathogen of Grasses.</title>
        <authorList>
            <person name="Monteiro-Vitorello C.B."/>
            <person name="Zerillo M.M."/>
            <person name="Van Sluys M.A."/>
            <person name="Camargo L.E."/>
            <person name="Kitajima J.P."/>
        </authorList>
    </citation>
    <scope>NUCLEOTIDE SEQUENCE [LARGE SCALE GENOMIC DNA]</scope>
    <source>
        <strain evidence="2 3">DSM 46306</strain>
    </source>
</reference>
<organism evidence="2 3">
    <name type="scientific">Leifsonia xyli subsp. cynodontis DSM 46306</name>
    <dbReference type="NCBI Taxonomy" id="1389489"/>
    <lineage>
        <taxon>Bacteria</taxon>
        <taxon>Bacillati</taxon>
        <taxon>Actinomycetota</taxon>
        <taxon>Actinomycetes</taxon>
        <taxon>Micrococcales</taxon>
        <taxon>Microbacteriaceae</taxon>
        <taxon>Leifsonia</taxon>
    </lineage>
</organism>
<dbReference type="PATRIC" id="fig|1389489.3.peg.568"/>
<dbReference type="STRING" id="1389489.O159_05850"/>
<proteinExistence type="predicted"/>
<evidence type="ECO:0008006" key="4">
    <source>
        <dbReference type="Google" id="ProtNLM"/>
    </source>
</evidence>
<accession>U3P5P0</accession>
<keyword evidence="1" id="KW-0472">Membrane</keyword>
<protein>
    <recommendedName>
        <fullName evidence="4">4-amino-4-deoxy-L-arabinose transferase</fullName>
    </recommendedName>
</protein>
<name>U3P5P0_LEIXC</name>
<evidence type="ECO:0000256" key="1">
    <source>
        <dbReference type="SAM" id="Phobius"/>
    </source>
</evidence>
<evidence type="ECO:0000313" key="2">
    <source>
        <dbReference type="EMBL" id="AGW40774.1"/>
    </source>
</evidence>
<dbReference type="AlphaFoldDB" id="U3P5P0"/>
<dbReference type="KEGG" id="lxy:O159_05850"/>
<feature type="transmembrane region" description="Helical" evidence="1">
    <location>
        <begin position="75"/>
        <end position="93"/>
    </location>
</feature>
<keyword evidence="3" id="KW-1185">Reference proteome</keyword>
<evidence type="ECO:0000313" key="3">
    <source>
        <dbReference type="Proteomes" id="UP000016743"/>
    </source>
</evidence>
<gene>
    <name evidence="2" type="ORF">O159_05850</name>
</gene>
<dbReference type="eggNOG" id="ENOG5033D6D">
    <property type="taxonomic scope" value="Bacteria"/>
</dbReference>
<dbReference type="Pfam" id="PF10823">
    <property type="entry name" value="DUF2568"/>
    <property type="match status" value="1"/>
</dbReference>
<dbReference type="InterPro" id="IPR021214">
    <property type="entry name" value="DUF2568"/>
</dbReference>
<sequence length="121" mass="12970">MIATPPENTEQHSVGPNDLLRLVLELFAIVSLGSWGFLVWPLPWNIAIGLGAPVLAILLWALFRSPRAVLRVDPFAKALVELVVMGAVAFAWLGLGQPIVAAAFALIATVSGVINGRCEFR</sequence>